<evidence type="ECO:0000259" key="7">
    <source>
        <dbReference type="Pfam" id="PF01035"/>
    </source>
</evidence>
<dbReference type="InterPro" id="IPR001497">
    <property type="entry name" value="MethylDNA_cys_MeTrfase_AS"/>
</dbReference>
<dbReference type="GO" id="GO:0006281">
    <property type="term" value="P:DNA repair"/>
    <property type="evidence" value="ECO:0007669"/>
    <property type="project" value="UniProtKB-KW"/>
</dbReference>
<dbReference type="PANTHER" id="PTHR42942">
    <property type="entry name" value="6-O-METHYLGUANINE DNA METHYLTRANSFERASE"/>
    <property type="match status" value="1"/>
</dbReference>
<keyword evidence="3" id="KW-0808">Transferase</keyword>
<proteinExistence type="predicted"/>
<evidence type="ECO:0000256" key="1">
    <source>
        <dbReference type="ARBA" id="ARBA00001286"/>
    </source>
</evidence>
<dbReference type="AlphaFoldDB" id="A0A1F5ZRU3"/>
<evidence type="ECO:0000256" key="4">
    <source>
        <dbReference type="ARBA" id="ARBA00022763"/>
    </source>
</evidence>
<feature type="domain" description="Methylated-DNA-[protein]-cysteine S-methyltransferase DNA binding" evidence="7">
    <location>
        <begin position="5"/>
        <end position="88"/>
    </location>
</feature>
<dbReference type="CDD" id="cd06445">
    <property type="entry name" value="ATase"/>
    <property type="match status" value="1"/>
</dbReference>
<comment type="catalytic activity">
    <reaction evidence="1">
        <text>a 4-O-methyl-thymidine in DNA + L-cysteinyl-[protein] = a thymidine in DNA + S-methyl-L-cysteinyl-[protein]</text>
        <dbReference type="Rhea" id="RHEA:53428"/>
        <dbReference type="Rhea" id="RHEA-COMP:10131"/>
        <dbReference type="Rhea" id="RHEA-COMP:10132"/>
        <dbReference type="Rhea" id="RHEA-COMP:13555"/>
        <dbReference type="Rhea" id="RHEA-COMP:13556"/>
        <dbReference type="ChEBI" id="CHEBI:29950"/>
        <dbReference type="ChEBI" id="CHEBI:82612"/>
        <dbReference type="ChEBI" id="CHEBI:137386"/>
        <dbReference type="ChEBI" id="CHEBI:137387"/>
        <dbReference type="EC" id="2.1.1.63"/>
    </reaction>
</comment>
<protein>
    <recommendedName>
        <fullName evidence="7">Methylated-DNA-[protein]-cysteine S-methyltransferase DNA binding domain-containing protein</fullName>
    </recommendedName>
</protein>
<accession>A0A1F5ZRU3</accession>
<dbReference type="EMBL" id="MFJE01000011">
    <property type="protein sequence ID" value="OGG14827.1"/>
    <property type="molecule type" value="Genomic_DNA"/>
</dbReference>
<organism evidence="8 9">
    <name type="scientific">Candidatus Gottesmanbacteria bacterium RIFCSPHIGHO2_01_FULL_39_10</name>
    <dbReference type="NCBI Taxonomy" id="1798375"/>
    <lineage>
        <taxon>Bacteria</taxon>
        <taxon>Candidatus Gottesmaniibacteriota</taxon>
    </lineage>
</organism>
<evidence type="ECO:0000256" key="2">
    <source>
        <dbReference type="ARBA" id="ARBA00022603"/>
    </source>
</evidence>
<keyword evidence="5" id="KW-0234">DNA repair</keyword>
<dbReference type="InterPro" id="IPR036388">
    <property type="entry name" value="WH-like_DNA-bd_sf"/>
</dbReference>
<dbReference type="PROSITE" id="PS00374">
    <property type="entry name" value="MGMT"/>
    <property type="match status" value="1"/>
</dbReference>
<evidence type="ECO:0000256" key="6">
    <source>
        <dbReference type="ARBA" id="ARBA00049348"/>
    </source>
</evidence>
<keyword evidence="4" id="KW-0227">DNA damage</keyword>
<dbReference type="Gene3D" id="1.10.10.10">
    <property type="entry name" value="Winged helix-like DNA-binding domain superfamily/Winged helix DNA-binding domain"/>
    <property type="match status" value="1"/>
</dbReference>
<comment type="catalytic activity">
    <reaction evidence="6">
        <text>a 6-O-methyl-2'-deoxyguanosine in DNA + L-cysteinyl-[protein] = S-methyl-L-cysteinyl-[protein] + a 2'-deoxyguanosine in DNA</text>
        <dbReference type="Rhea" id="RHEA:24000"/>
        <dbReference type="Rhea" id="RHEA-COMP:10131"/>
        <dbReference type="Rhea" id="RHEA-COMP:10132"/>
        <dbReference type="Rhea" id="RHEA-COMP:11367"/>
        <dbReference type="Rhea" id="RHEA-COMP:11368"/>
        <dbReference type="ChEBI" id="CHEBI:29950"/>
        <dbReference type="ChEBI" id="CHEBI:82612"/>
        <dbReference type="ChEBI" id="CHEBI:85445"/>
        <dbReference type="ChEBI" id="CHEBI:85448"/>
        <dbReference type="EC" id="2.1.1.63"/>
    </reaction>
</comment>
<sequence>MKNNLQKIIFEFVKKIPKGKVVTYGYISDELKKYKKSLNAHVVGWVLHKNKSSSVPCHRVVDRNGRLAPNFAFDGAKEQRRRLEAEGVTFVDEMHVNLDKHLWKG</sequence>
<evidence type="ECO:0000313" key="8">
    <source>
        <dbReference type="EMBL" id="OGG14827.1"/>
    </source>
</evidence>
<dbReference type="Pfam" id="PF01035">
    <property type="entry name" value="DNA_binding_1"/>
    <property type="match status" value="1"/>
</dbReference>
<name>A0A1F5ZRU3_9BACT</name>
<evidence type="ECO:0000256" key="5">
    <source>
        <dbReference type="ARBA" id="ARBA00023204"/>
    </source>
</evidence>
<comment type="caution">
    <text evidence="8">The sequence shown here is derived from an EMBL/GenBank/DDBJ whole genome shotgun (WGS) entry which is preliminary data.</text>
</comment>
<dbReference type="PANTHER" id="PTHR42942:SF1">
    <property type="entry name" value="ALKYLTRANSFERASE-LIKE PROTEIN 1"/>
    <property type="match status" value="1"/>
</dbReference>
<dbReference type="GO" id="GO:0032259">
    <property type="term" value="P:methylation"/>
    <property type="evidence" value="ECO:0007669"/>
    <property type="project" value="UniProtKB-KW"/>
</dbReference>
<evidence type="ECO:0000313" key="9">
    <source>
        <dbReference type="Proteomes" id="UP000177383"/>
    </source>
</evidence>
<dbReference type="InterPro" id="IPR036217">
    <property type="entry name" value="MethylDNA_cys_MeTrfase_DNAb"/>
</dbReference>
<dbReference type="SUPFAM" id="SSF46767">
    <property type="entry name" value="Methylated DNA-protein cysteine methyltransferase, C-terminal domain"/>
    <property type="match status" value="1"/>
</dbReference>
<dbReference type="Proteomes" id="UP000177383">
    <property type="component" value="Unassembled WGS sequence"/>
</dbReference>
<dbReference type="GO" id="GO:0003908">
    <property type="term" value="F:methylated-DNA-[protein]-cysteine S-methyltransferase activity"/>
    <property type="evidence" value="ECO:0007669"/>
    <property type="project" value="UniProtKB-EC"/>
</dbReference>
<dbReference type="InterPro" id="IPR052520">
    <property type="entry name" value="ATL_DNA_repair"/>
</dbReference>
<reference evidence="8 9" key="1">
    <citation type="journal article" date="2016" name="Nat. Commun.">
        <title>Thousands of microbial genomes shed light on interconnected biogeochemical processes in an aquifer system.</title>
        <authorList>
            <person name="Anantharaman K."/>
            <person name="Brown C.T."/>
            <person name="Hug L.A."/>
            <person name="Sharon I."/>
            <person name="Castelle C.J."/>
            <person name="Probst A.J."/>
            <person name="Thomas B.C."/>
            <person name="Singh A."/>
            <person name="Wilkins M.J."/>
            <person name="Karaoz U."/>
            <person name="Brodie E.L."/>
            <person name="Williams K.H."/>
            <person name="Hubbard S.S."/>
            <person name="Banfield J.F."/>
        </authorList>
    </citation>
    <scope>NUCLEOTIDE SEQUENCE [LARGE SCALE GENOMIC DNA]</scope>
</reference>
<gene>
    <name evidence="8" type="ORF">A2773_07035</name>
</gene>
<dbReference type="STRING" id="1798375.A2773_07035"/>
<dbReference type="InterPro" id="IPR014048">
    <property type="entry name" value="MethylDNA_cys_MeTrfase_DNA-bd"/>
</dbReference>
<keyword evidence="2" id="KW-0489">Methyltransferase</keyword>
<evidence type="ECO:0000256" key="3">
    <source>
        <dbReference type="ARBA" id="ARBA00022679"/>
    </source>
</evidence>